<protein>
    <submittedName>
        <fullName evidence="2">Uncharacterized protein</fullName>
    </submittedName>
</protein>
<keyword evidence="1" id="KW-0472">Membrane</keyword>
<sequence>MMNIVNCFLAFNSSKLIALVYRLFLATIICFPTFYLCFNMLDGFGYALAAFFISGLYVTYIWVEVALYKLKDEEAKKTSNLVTSFVILVVALTLILL</sequence>
<dbReference type="EMBL" id="UGXK01000002">
    <property type="protein sequence ID" value="SUI39626.1"/>
    <property type="molecule type" value="Genomic_DNA"/>
</dbReference>
<feature type="transmembrane region" description="Helical" evidence="1">
    <location>
        <begin position="79"/>
        <end position="96"/>
    </location>
</feature>
<feature type="transmembrane region" description="Helical" evidence="1">
    <location>
        <begin position="47"/>
        <end position="67"/>
    </location>
</feature>
<evidence type="ECO:0000313" key="2">
    <source>
        <dbReference type="EMBL" id="SUI39626.1"/>
    </source>
</evidence>
<keyword evidence="1" id="KW-0812">Transmembrane</keyword>
<dbReference type="AlphaFoldDB" id="A0A379Y1R5"/>
<proteinExistence type="predicted"/>
<organism evidence="2 3">
    <name type="scientific">Salmonella enterica I</name>
    <dbReference type="NCBI Taxonomy" id="59201"/>
    <lineage>
        <taxon>Bacteria</taxon>
        <taxon>Pseudomonadati</taxon>
        <taxon>Pseudomonadota</taxon>
        <taxon>Gammaproteobacteria</taxon>
        <taxon>Enterobacterales</taxon>
        <taxon>Enterobacteriaceae</taxon>
        <taxon>Salmonella</taxon>
    </lineage>
</organism>
<reference evidence="2 3" key="1">
    <citation type="submission" date="2018-06" db="EMBL/GenBank/DDBJ databases">
        <authorList>
            <consortium name="Pathogen Informatics"/>
            <person name="Doyle S."/>
        </authorList>
    </citation>
    <scope>NUCLEOTIDE SEQUENCE [LARGE SCALE GENOMIC DNA]</scope>
    <source>
        <strain evidence="2 3">NCTC5798</strain>
    </source>
</reference>
<gene>
    <name evidence="2" type="ORF">NCTC5798_06067</name>
</gene>
<dbReference type="Proteomes" id="UP000255534">
    <property type="component" value="Unassembled WGS sequence"/>
</dbReference>
<evidence type="ECO:0000313" key="3">
    <source>
        <dbReference type="Proteomes" id="UP000255534"/>
    </source>
</evidence>
<keyword evidence="1" id="KW-1133">Transmembrane helix</keyword>
<accession>A0A379Y1R5</accession>
<evidence type="ECO:0000256" key="1">
    <source>
        <dbReference type="SAM" id="Phobius"/>
    </source>
</evidence>
<name>A0A379Y1R5_SALET</name>